<evidence type="ECO:0000256" key="2">
    <source>
        <dbReference type="ARBA" id="ARBA00022670"/>
    </source>
</evidence>
<evidence type="ECO:0000256" key="4">
    <source>
        <dbReference type="ARBA" id="ARBA00022750"/>
    </source>
</evidence>
<dbReference type="InterPro" id="IPR033121">
    <property type="entry name" value="PEPTIDASE_A1"/>
</dbReference>
<evidence type="ECO:0000256" key="1">
    <source>
        <dbReference type="ARBA" id="ARBA00007447"/>
    </source>
</evidence>
<dbReference type="SUPFAM" id="SSF50630">
    <property type="entry name" value="Acid proteases"/>
    <property type="match status" value="1"/>
</dbReference>
<dbReference type="InterPro" id="IPR021109">
    <property type="entry name" value="Peptidase_aspartic_dom_sf"/>
</dbReference>
<dbReference type="PANTHER" id="PTHR47965">
    <property type="entry name" value="ASPARTYL PROTEASE-RELATED"/>
    <property type="match status" value="1"/>
</dbReference>
<dbReference type="EMBL" id="JALLBG020000109">
    <property type="protein sequence ID" value="KAL3763965.1"/>
    <property type="molecule type" value="Genomic_DNA"/>
</dbReference>
<keyword evidence="3" id="KW-0732">Signal</keyword>
<comment type="caution">
    <text evidence="9">The sequence shown here is derived from an EMBL/GenBank/DDBJ whole genome shotgun (WGS) entry which is preliminary data.</text>
</comment>
<feature type="region of interest" description="Disordered" evidence="7">
    <location>
        <begin position="140"/>
        <end position="199"/>
    </location>
</feature>
<reference evidence="9 10" key="1">
    <citation type="submission" date="2024-10" db="EMBL/GenBank/DDBJ databases">
        <title>Updated reference genomes for cyclostephanoid diatoms.</title>
        <authorList>
            <person name="Roberts W.R."/>
            <person name="Alverson A.J."/>
        </authorList>
    </citation>
    <scope>NUCLEOTIDE SEQUENCE [LARGE SCALE GENOMIC DNA]</scope>
    <source>
        <strain evidence="9 10">AJA232-27</strain>
    </source>
</reference>
<evidence type="ECO:0000256" key="3">
    <source>
        <dbReference type="ARBA" id="ARBA00022729"/>
    </source>
</evidence>
<evidence type="ECO:0000256" key="5">
    <source>
        <dbReference type="ARBA" id="ARBA00022801"/>
    </source>
</evidence>
<dbReference type="Gene3D" id="2.40.70.10">
    <property type="entry name" value="Acid Proteases"/>
    <property type="match status" value="2"/>
</dbReference>
<dbReference type="PROSITE" id="PS00141">
    <property type="entry name" value="ASP_PROTEASE"/>
    <property type="match status" value="1"/>
</dbReference>
<feature type="domain" description="Peptidase A1" evidence="8">
    <location>
        <begin position="236"/>
        <end position="743"/>
    </location>
</feature>
<evidence type="ECO:0000259" key="8">
    <source>
        <dbReference type="PROSITE" id="PS51767"/>
    </source>
</evidence>
<sequence>MMNSSVAQRGGGIAAAAAAAGERRRRNDDVGGSDGDDGDNNNNMMMMWSRFGQRWRNRRGSAAALLLLSCSFSYLIASSRIDNFIIDDYDDATNYVHIGGYNDNENGNNHRRSMMETTASSSSSPRHSLMTVPLLPHHELHHRKRRELSERRPGSIAGGGRRQAGEEEETGATQQLQLRQEEEYTRHFESNNRRRTREYDIHSENANIDNDRRLQLQTPSHPHYETGPLYQGYGTHYIDLYVGSPIPKRRTVVVDTGSRSTAFPCSGNNYVEGGCEGCGMINNGAEEGEENEVDDDGEYIAANSVTYVEKACQRNGGKRGILSCDFGACVPSSSAIGRRLQGEPGQSSNKDESITSNGAGGNKRFQCRMSASYAEGSMWSAIEASDVVYPFGPPHTTATNNDANDGTFRLKFGCQTKVTGLFQYQLEDGILGMDHRDGSFWIQLREFLESVAADDSEAKDNGNDGNQSEQFFDPSQFSLCYGRQPLSSSLPTATIRSGALTLGGTDHLLHLTPMVYAMNVTPLGGWYAVRIKAIFLRTSDNDDVNASSQGDSRQYVRVQADEAALNGSPNDDKGVIVDSGTTDTYLPLALAQPFQVAWEQILGEAEVGEGAKYDNNPRYMTPEEVNSLPTILVVLRGHEPSNSDGKSGDASVGMASSHAEMFTQPEPNDNNSSSTLSRISGTDVVVAIPPSHYMEESIVHPGRYAARFYFTERAGAQSILGSNFIMGHDVHFDNGQGNRIGFAESDCDYSKYLEKKDAV</sequence>
<comment type="similarity">
    <text evidence="1">Belongs to the peptidase A1 family.</text>
</comment>
<evidence type="ECO:0000256" key="6">
    <source>
        <dbReference type="ARBA" id="ARBA00023145"/>
    </source>
</evidence>
<dbReference type="GO" id="GO:0006508">
    <property type="term" value="P:proteolysis"/>
    <property type="evidence" value="ECO:0007669"/>
    <property type="project" value="UniProtKB-KW"/>
</dbReference>
<gene>
    <name evidence="9" type="ORF">ACHAWU_003333</name>
</gene>
<dbReference type="AlphaFoldDB" id="A0ABD3MU16"/>
<feature type="compositionally biased region" description="Basic and acidic residues" evidence="7">
    <location>
        <begin position="179"/>
        <end position="199"/>
    </location>
</feature>
<keyword evidence="2" id="KW-0645">Protease</keyword>
<feature type="region of interest" description="Disordered" evidence="7">
    <location>
        <begin position="337"/>
        <end position="361"/>
    </location>
</feature>
<dbReference type="Proteomes" id="UP001530293">
    <property type="component" value="Unassembled WGS sequence"/>
</dbReference>
<dbReference type="InterPro" id="IPR001969">
    <property type="entry name" value="Aspartic_peptidase_AS"/>
</dbReference>
<accession>A0ABD3MU16</accession>
<name>A0ABD3MU16_9STRA</name>
<evidence type="ECO:0000256" key="7">
    <source>
        <dbReference type="SAM" id="MobiDB-lite"/>
    </source>
</evidence>
<keyword evidence="5" id="KW-0378">Hydrolase</keyword>
<dbReference type="PANTHER" id="PTHR47965:SF12">
    <property type="entry name" value="ASPARTIC PROTEINASE 3-RELATED"/>
    <property type="match status" value="1"/>
</dbReference>
<keyword evidence="6" id="KW-0865">Zymogen</keyword>
<protein>
    <recommendedName>
        <fullName evidence="8">Peptidase A1 domain-containing protein</fullName>
    </recommendedName>
</protein>
<dbReference type="InterPro" id="IPR001461">
    <property type="entry name" value="Aspartic_peptidase_A1"/>
</dbReference>
<evidence type="ECO:0000313" key="10">
    <source>
        <dbReference type="Proteomes" id="UP001530293"/>
    </source>
</evidence>
<organism evidence="9 10">
    <name type="scientific">Discostella pseudostelligera</name>
    <dbReference type="NCBI Taxonomy" id="259834"/>
    <lineage>
        <taxon>Eukaryota</taxon>
        <taxon>Sar</taxon>
        <taxon>Stramenopiles</taxon>
        <taxon>Ochrophyta</taxon>
        <taxon>Bacillariophyta</taxon>
        <taxon>Coscinodiscophyceae</taxon>
        <taxon>Thalassiosirophycidae</taxon>
        <taxon>Stephanodiscales</taxon>
        <taxon>Stephanodiscaceae</taxon>
        <taxon>Discostella</taxon>
    </lineage>
</organism>
<feature type="region of interest" description="Disordered" evidence="7">
    <location>
        <begin position="17"/>
        <end position="42"/>
    </location>
</feature>
<keyword evidence="10" id="KW-1185">Reference proteome</keyword>
<dbReference type="PROSITE" id="PS51767">
    <property type="entry name" value="PEPTIDASE_A1"/>
    <property type="match status" value="1"/>
</dbReference>
<proteinExistence type="inferred from homology"/>
<keyword evidence="4" id="KW-0064">Aspartyl protease</keyword>
<dbReference type="GO" id="GO:0004190">
    <property type="term" value="F:aspartic-type endopeptidase activity"/>
    <property type="evidence" value="ECO:0007669"/>
    <property type="project" value="UniProtKB-KW"/>
</dbReference>
<evidence type="ECO:0000313" key="9">
    <source>
        <dbReference type="EMBL" id="KAL3763965.1"/>
    </source>
</evidence>